<accession>A0A3T0N4J5</accession>
<dbReference type="Proteomes" id="UP000283063">
    <property type="component" value="Chromosome"/>
</dbReference>
<dbReference type="InterPro" id="IPR036366">
    <property type="entry name" value="PGBDSf"/>
</dbReference>
<sequence length="530" mass="56299">MVAVTIKRTVGGKIGHGSTPDILAVQKLLNRHASLAGYKKLEENGKVDKKTLAAIKKFQQVCCPDINADSRVEPRKQTLLSLNMSAADLKKWVKGVQSDDPGDAAQCIVLYVGKTAYEFNSQNDADKFAATIKQIEINGKTHQFTPKEWAAFQADMIKTLNRTIVVGAKSRAEMAYGLWEHFAELNNDQYVISWFVSLTGPDLPKFGIVNKASNAARNLEAAVKSGNFDRIGKAIKEAEEPINKAYKVMWDYQKAVIGSAENWVTALEVTKTTSFIIVGAIATPLLVPSAGLAGAGALASGGTALVGSTANELGKYNVGTSKGPADAIKNIALDTVIDGTVGAVLKGASGKKIFEGVGEQLVKKVGSKWIGKVGSPAVQKYLTAYLQNATTSGIEEAIKQVGEVIKGKTKPKDFFGKVATAMATGGFMKGFDKVVDDKLGKAVYDGISSKARKDIFGELKPAVAIGIINDVVKGSGGNFVSTGIEQALKAATGKESDTALVEAAAKKMTKGADFKKFQKMLADKAAKRKK</sequence>
<evidence type="ECO:0000313" key="1">
    <source>
        <dbReference type="EMBL" id="AZV78963.1"/>
    </source>
</evidence>
<protein>
    <submittedName>
        <fullName evidence="1">Peptidoglycan-binding protein</fullName>
    </submittedName>
</protein>
<reference evidence="1 2" key="1">
    <citation type="submission" date="2018-10" db="EMBL/GenBank/DDBJ databases">
        <title>Parasedimentitalea marina sp. nov., a psychrophilic bacterium isolated from deep seawater of the New Britain Trench.</title>
        <authorList>
            <person name="Cao J."/>
        </authorList>
    </citation>
    <scope>NUCLEOTIDE SEQUENCE [LARGE SCALE GENOMIC DNA]</scope>
    <source>
        <strain evidence="1 2">W43</strain>
    </source>
</reference>
<dbReference type="AlphaFoldDB" id="A0A3T0N4J5"/>
<proteinExistence type="predicted"/>
<dbReference type="KEGG" id="sedi:EBB79_14515"/>
<keyword evidence="2" id="KW-1185">Reference proteome</keyword>
<gene>
    <name evidence="1" type="ORF">EBB79_14515</name>
</gene>
<evidence type="ECO:0000313" key="2">
    <source>
        <dbReference type="Proteomes" id="UP000283063"/>
    </source>
</evidence>
<dbReference type="Gene3D" id="1.10.101.10">
    <property type="entry name" value="PGBD-like superfamily/PGBD"/>
    <property type="match status" value="1"/>
</dbReference>
<organism evidence="1 2">
    <name type="scientific">Parasedimentitalea marina</name>
    <dbReference type="NCBI Taxonomy" id="2483033"/>
    <lineage>
        <taxon>Bacteria</taxon>
        <taxon>Pseudomonadati</taxon>
        <taxon>Pseudomonadota</taxon>
        <taxon>Alphaproteobacteria</taxon>
        <taxon>Rhodobacterales</taxon>
        <taxon>Paracoccaceae</taxon>
        <taxon>Parasedimentitalea</taxon>
    </lineage>
</organism>
<name>A0A3T0N4J5_9RHOB</name>
<dbReference type="EMBL" id="CP033219">
    <property type="protein sequence ID" value="AZV78963.1"/>
    <property type="molecule type" value="Genomic_DNA"/>
</dbReference>